<dbReference type="EMBL" id="JAENHP010000010">
    <property type="protein sequence ID" value="MBM2619509.1"/>
    <property type="molecule type" value="Genomic_DNA"/>
</dbReference>
<accession>A0ABS2AI39</accession>
<reference evidence="3 4" key="1">
    <citation type="submission" date="2021-01" db="EMBL/GenBank/DDBJ databases">
        <title>Actinoplanes sp. nov. LDG1-06 isolated from lichen.</title>
        <authorList>
            <person name="Saeng-In P."/>
            <person name="Phongsopitanun W."/>
            <person name="Kanchanasin P."/>
            <person name="Yuki M."/>
            <person name="Kudo T."/>
            <person name="Ohkuma M."/>
            <person name="Tanasupawat S."/>
        </authorList>
    </citation>
    <scope>NUCLEOTIDE SEQUENCE [LARGE SCALE GENOMIC DNA]</scope>
    <source>
        <strain evidence="3 4">LDG1-06</strain>
    </source>
</reference>
<dbReference type="RefSeq" id="WP_203379493.1">
    <property type="nucleotide sequence ID" value="NZ_JAENHP010000010.1"/>
</dbReference>
<dbReference type="Pfam" id="PF01613">
    <property type="entry name" value="Flavin_Reduct"/>
    <property type="match status" value="1"/>
</dbReference>
<gene>
    <name evidence="3" type="ORF">JIG36_28540</name>
</gene>
<dbReference type="PANTHER" id="PTHR30466:SF1">
    <property type="entry name" value="FMN REDUCTASE (NADH) RUTF"/>
    <property type="match status" value="1"/>
</dbReference>
<proteinExistence type="predicted"/>
<comment type="caution">
    <text evidence="3">The sequence shown here is derived from an EMBL/GenBank/DDBJ whole genome shotgun (WGS) entry which is preliminary data.</text>
</comment>
<name>A0ABS2AI39_9ACTN</name>
<dbReference type="PANTHER" id="PTHR30466">
    <property type="entry name" value="FLAVIN REDUCTASE"/>
    <property type="match status" value="1"/>
</dbReference>
<dbReference type="InterPro" id="IPR012349">
    <property type="entry name" value="Split_barrel_FMN-bd"/>
</dbReference>
<dbReference type="Proteomes" id="UP000632138">
    <property type="component" value="Unassembled WGS sequence"/>
</dbReference>
<evidence type="ECO:0000313" key="4">
    <source>
        <dbReference type="Proteomes" id="UP000632138"/>
    </source>
</evidence>
<evidence type="ECO:0000259" key="2">
    <source>
        <dbReference type="SMART" id="SM00903"/>
    </source>
</evidence>
<dbReference type="Gene3D" id="2.30.110.10">
    <property type="entry name" value="Electron Transport, Fmn-binding Protein, Chain A"/>
    <property type="match status" value="1"/>
</dbReference>
<dbReference type="SMART" id="SM00903">
    <property type="entry name" value="Flavin_Reduct"/>
    <property type="match status" value="1"/>
</dbReference>
<keyword evidence="4" id="KW-1185">Reference proteome</keyword>
<dbReference type="InterPro" id="IPR002563">
    <property type="entry name" value="Flavin_Rdtase-like_dom"/>
</dbReference>
<sequence length="180" mass="18723">MQLPHAISGTAATLAQRAGAEPDPDSFRAAMGLFPTGVALLSTGTGDDLEVMTINSLTSISLDPLLVMVSVRTGARMQPLLAERGTFAVSVLSAEQEQLCRLFARRDRPRGHDAAVLLGCERPGADPVARGALTALRCRTYAEHPAGDHVLHIGLVTTIVPGPAGAPLLSHRGTVGPGPH</sequence>
<organism evidence="3 4">
    <name type="scientific">Paractinoplanes ovalisporus</name>
    <dbReference type="NCBI Taxonomy" id="2810368"/>
    <lineage>
        <taxon>Bacteria</taxon>
        <taxon>Bacillati</taxon>
        <taxon>Actinomycetota</taxon>
        <taxon>Actinomycetes</taxon>
        <taxon>Micromonosporales</taxon>
        <taxon>Micromonosporaceae</taxon>
        <taxon>Paractinoplanes</taxon>
    </lineage>
</organism>
<dbReference type="SUPFAM" id="SSF50475">
    <property type="entry name" value="FMN-binding split barrel"/>
    <property type="match status" value="1"/>
</dbReference>
<protein>
    <submittedName>
        <fullName evidence="3">Flavin reductase family protein</fullName>
    </submittedName>
</protein>
<evidence type="ECO:0000313" key="3">
    <source>
        <dbReference type="EMBL" id="MBM2619509.1"/>
    </source>
</evidence>
<feature type="domain" description="Flavin reductase like" evidence="2">
    <location>
        <begin position="31"/>
        <end position="177"/>
    </location>
</feature>
<evidence type="ECO:0000256" key="1">
    <source>
        <dbReference type="ARBA" id="ARBA00023002"/>
    </source>
</evidence>
<keyword evidence="1" id="KW-0560">Oxidoreductase</keyword>
<dbReference type="InterPro" id="IPR050268">
    <property type="entry name" value="NADH-dep_flavin_reductase"/>
</dbReference>